<dbReference type="PANTHER" id="PTHR35007">
    <property type="entry name" value="INTEGRAL MEMBRANE PROTEIN-RELATED"/>
    <property type="match status" value="1"/>
</dbReference>
<evidence type="ECO:0000256" key="3">
    <source>
        <dbReference type="ARBA" id="ARBA00022692"/>
    </source>
</evidence>
<dbReference type="InterPro" id="IPR018076">
    <property type="entry name" value="T2SS_GspF_dom"/>
</dbReference>
<dbReference type="EMBL" id="JABVED010000028">
    <property type="protein sequence ID" value="MBC6451364.1"/>
    <property type="molecule type" value="Genomic_DNA"/>
</dbReference>
<feature type="transmembrane region" description="Helical" evidence="6">
    <location>
        <begin position="218"/>
        <end position="238"/>
    </location>
</feature>
<organism evidence="8 9">
    <name type="scientific">Actinokineospora xionganensis</name>
    <dbReference type="NCBI Taxonomy" id="2684470"/>
    <lineage>
        <taxon>Bacteria</taxon>
        <taxon>Bacillati</taxon>
        <taxon>Actinomycetota</taxon>
        <taxon>Actinomycetes</taxon>
        <taxon>Pseudonocardiales</taxon>
        <taxon>Pseudonocardiaceae</taxon>
        <taxon>Actinokineospora</taxon>
    </lineage>
</organism>
<reference evidence="8 9" key="1">
    <citation type="submission" date="2020-06" db="EMBL/GenBank/DDBJ databases">
        <title>Actinokineospora xiongansis sp. nov., isolated from soil of Baiyangdian.</title>
        <authorList>
            <person name="Zhang X."/>
        </authorList>
    </citation>
    <scope>NUCLEOTIDE SEQUENCE [LARGE SCALE GENOMIC DNA]</scope>
    <source>
        <strain evidence="8 9">HBU206404</strain>
    </source>
</reference>
<dbReference type="RefSeq" id="WP_187224435.1">
    <property type="nucleotide sequence ID" value="NZ_JABVED010000028.1"/>
</dbReference>
<comment type="subcellular location">
    <subcellularLocation>
        <location evidence="1">Cell membrane</location>
        <topology evidence="1">Multi-pass membrane protein</topology>
    </subcellularLocation>
</comment>
<keyword evidence="4 6" id="KW-1133">Transmembrane helix</keyword>
<feature type="transmembrane region" description="Helical" evidence="6">
    <location>
        <begin position="49"/>
        <end position="82"/>
    </location>
</feature>
<keyword evidence="9" id="KW-1185">Reference proteome</keyword>
<evidence type="ECO:0000256" key="2">
    <source>
        <dbReference type="ARBA" id="ARBA00022475"/>
    </source>
</evidence>
<comment type="caution">
    <text evidence="8">The sequence shown here is derived from an EMBL/GenBank/DDBJ whole genome shotgun (WGS) entry which is preliminary data.</text>
</comment>
<evidence type="ECO:0000313" key="8">
    <source>
        <dbReference type="EMBL" id="MBC6451364.1"/>
    </source>
</evidence>
<dbReference type="Proteomes" id="UP000734823">
    <property type="component" value="Unassembled WGS sequence"/>
</dbReference>
<evidence type="ECO:0000256" key="4">
    <source>
        <dbReference type="ARBA" id="ARBA00022989"/>
    </source>
</evidence>
<keyword evidence="2" id="KW-1003">Cell membrane</keyword>
<evidence type="ECO:0000256" key="1">
    <source>
        <dbReference type="ARBA" id="ARBA00004651"/>
    </source>
</evidence>
<gene>
    <name evidence="8" type="ORF">GPZ80_29815</name>
</gene>
<dbReference type="PANTHER" id="PTHR35007:SF3">
    <property type="entry name" value="POSSIBLE CONSERVED ALANINE RICH MEMBRANE PROTEIN"/>
    <property type="match status" value="1"/>
</dbReference>
<accession>A0ABR7LF66</accession>
<name>A0ABR7LF66_9PSEU</name>
<protein>
    <submittedName>
        <fullName evidence="8">Type II secretion system F family protein</fullName>
    </submittedName>
</protein>
<evidence type="ECO:0000256" key="6">
    <source>
        <dbReference type="SAM" id="Phobius"/>
    </source>
</evidence>
<evidence type="ECO:0000259" key="7">
    <source>
        <dbReference type="Pfam" id="PF00482"/>
    </source>
</evidence>
<feature type="transmembrane region" description="Helical" evidence="6">
    <location>
        <begin position="244"/>
        <end position="264"/>
    </location>
</feature>
<feature type="domain" description="Type II secretion system protein GspF" evidence="7">
    <location>
        <begin position="104"/>
        <end position="229"/>
    </location>
</feature>
<evidence type="ECO:0000256" key="5">
    <source>
        <dbReference type="ARBA" id="ARBA00023136"/>
    </source>
</evidence>
<keyword evidence="3 6" id="KW-0812">Transmembrane</keyword>
<sequence>MTTLAVLAGGGFAGAVILLVVAIRGTQPRPAHPASTWTVLRARVGRWRAGTVVTAVATGLLVLAVTGWPVAALGAAVAVVAVPPLWRQDEAQRVIARLEGLAEWTRRLVDILKSGAGGLEQAVAMSVRTAPAAIDTEVATLAARARVRGLEPALRMFADDLGDEASDRVAASLILRARAGGKGLVEVLENLADTLREDVAARQQVEADRAKPRTTTRAIMVFTLIVIAGLFAFARTYLAPFGTAAGQVALAVIGVVVATSFIWMRSLARPQTGHRFLRDGDRR</sequence>
<keyword evidence="5 6" id="KW-0472">Membrane</keyword>
<dbReference type="Pfam" id="PF00482">
    <property type="entry name" value="T2SSF"/>
    <property type="match status" value="1"/>
</dbReference>
<evidence type="ECO:0000313" key="9">
    <source>
        <dbReference type="Proteomes" id="UP000734823"/>
    </source>
</evidence>
<proteinExistence type="predicted"/>